<dbReference type="GO" id="GO:0019236">
    <property type="term" value="P:response to pheromone"/>
    <property type="evidence" value="ECO:0007669"/>
    <property type="project" value="UniProtKB-KW"/>
</dbReference>
<reference evidence="12" key="1">
    <citation type="submission" date="2025-08" db="UniProtKB">
        <authorList>
            <consortium name="Ensembl"/>
        </authorList>
    </citation>
    <scope>IDENTIFICATION</scope>
</reference>
<dbReference type="InterPro" id="IPR004072">
    <property type="entry name" value="Vmron_rcpt_1"/>
</dbReference>
<dbReference type="GO" id="GO:0005886">
    <property type="term" value="C:plasma membrane"/>
    <property type="evidence" value="ECO:0007669"/>
    <property type="project" value="UniProtKB-SubCell"/>
</dbReference>
<keyword evidence="7 11" id="KW-0297">G-protein coupled receptor</keyword>
<dbReference type="PANTHER" id="PTHR24062">
    <property type="entry name" value="VOMERONASAL TYPE-1 RECEPTOR"/>
    <property type="match status" value="1"/>
</dbReference>
<evidence type="ECO:0000313" key="12">
    <source>
        <dbReference type="Ensembl" id="ENSLCNP00005027847.1"/>
    </source>
</evidence>
<keyword evidence="6 11" id="KW-1133">Transmembrane helix</keyword>
<feature type="transmembrane region" description="Helical" evidence="11">
    <location>
        <begin position="6"/>
        <end position="28"/>
    </location>
</feature>
<sequence length="119" mass="13317">PRLFILVVSDAIFVGLMICSGGSMVPLLHRHHQKIQYIHNCKGYRKCPPETRAPHAIGMLVAIFGVFYMLNSILAFDIVTLVGSYLWLMYTSHTLASCSPTICLLLLILRDSTVPNFHS</sequence>
<protein>
    <recommendedName>
        <fullName evidence="11">Vomeronasal type-1 receptor</fullName>
    </recommendedName>
</protein>
<accession>A0A667ISN8</accession>
<dbReference type="GO" id="GO:0016503">
    <property type="term" value="F:pheromone receptor activity"/>
    <property type="evidence" value="ECO:0007669"/>
    <property type="project" value="InterPro"/>
</dbReference>
<evidence type="ECO:0000256" key="1">
    <source>
        <dbReference type="ARBA" id="ARBA00004651"/>
    </source>
</evidence>
<evidence type="ECO:0000256" key="3">
    <source>
        <dbReference type="ARBA" id="ARBA00022475"/>
    </source>
</evidence>
<feature type="transmembrane region" description="Helical" evidence="11">
    <location>
        <begin position="56"/>
        <end position="79"/>
    </location>
</feature>
<keyword evidence="9 11" id="KW-0675">Receptor</keyword>
<proteinExistence type="inferred from homology"/>
<comment type="similarity">
    <text evidence="2 11">Belongs to the G-protein coupled receptor 1 family.</text>
</comment>
<name>A0A667ISN8_LYNCA</name>
<comment type="subcellular location">
    <subcellularLocation>
        <location evidence="1 11">Cell membrane</location>
        <topology evidence="1 11">Multi-pass membrane protein</topology>
    </subcellularLocation>
</comment>
<dbReference type="Ensembl" id="ENSLCNT00005031107.1">
    <property type="protein sequence ID" value="ENSLCNP00005027847.1"/>
    <property type="gene ID" value="ENSLCNG00005018144.1"/>
</dbReference>
<evidence type="ECO:0000256" key="7">
    <source>
        <dbReference type="ARBA" id="ARBA00023040"/>
    </source>
</evidence>
<keyword evidence="4 11" id="KW-0589">Pheromone response</keyword>
<organism evidence="12 13">
    <name type="scientific">Lynx canadensis</name>
    <name type="common">Canada lynx</name>
    <name type="synonym">Felis canadensis</name>
    <dbReference type="NCBI Taxonomy" id="61383"/>
    <lineage>
        <taxon>Eukaryota</taxon>
        <taxon>Metazoa</taxon>
        <taxon>Chordata</taxon>
        <taxon>Craniata</taxon>
        <taxon>Vertebrata</taxon>
        <taxon>Euteleostomi</taxon>
        <taxon>Mammalia</taxon>
        <taxon>Eutheria</taxon>
        <taxon>Laurasiatheria</taxon>
        <taxon>Carnivora</taxon>
        <taxon>Feliformia</taxon>
        <taxon>Felidae</taxon>
        <taxon>Felinae</taxon>
        <taxon>Lynx</taxon>
    </lineage>
</organism>
<feature type="transmembrane region" description="Helical" evidence="11">
    <location>
        <begin position="85"/>
        <end position="109"/>
    </location>
</feature>
<keyword evidence="13" id="KW-1185">Reference proteome</keyword>
<evidence type="ECO:0000256" key="6">
    <source>
        <dbReference type="ARBA" id="ARBA00022989"/>
    </source>
</evidence>
<evidence type="ECO:0000313" key="13">
    <source>
        <dbReference type="Proteomes" id="UP000472241"/>
    </source>
</evidence>
<reference evidence="12" key="2">
    <citation type="submission" date="2025-09" db="UniProtKB">
        <authorList>
            <consortium name="Ensembl"/>
        </authorList>
    </citation>
    <scope>IDENTIFICATION</scope>
</reference>
<evidence type="ECO:0000256" key="10">
    <source>
        <dbReference type="ARBA" id="ARBA00023224"/>
    </source>
</evidence>
<evidence type="ECO:0000256" key="5">
    <source>
        <dbReference type="ARBA" id="ARBA00022692"/>
    </source>
</evidence>
<evidence type="ECO:0000256" key="8">
    <source>
        <dbReference type="ARBA" id="ARBA00023136"/>
    </source>
</evidence>
<comment type="caution">
    <text evidence="11">Lacks conserved residue(s) required for the propagation of feature annotation.</text>
</comment>
<dbReference type="Proteomes" id="UP000472241">
    <property type="component" value="Unplaced"/>
</dbReference>
<keyword evidence="5 11" id="KW-0812">Transmembrane</keyword>
<keyword evidence="10 11" id="KW-0807">Transducer</keyword>
<keyword evidence="3 11" id="KW-1003">Cell membrane</keyword>
<evidence type="ECO:0000256" key="11">
    <source>
        <dbReference type="RuleBase" id="RU364061"/>
    </source>
</evidence>
<keyword evidence="8 11" id="KW-0472">Membrane</keyword>
<evidence type="ECO:0000256" key="9">
    <source>
        <dbReference type="ARBA" id="ARBA00023170"/>
    </source>
</evidence>
<dbReference type="AlphaFoldDB" id="A0A667ISN8"/>
<evidence type="ECO:0000256" key="2">
    <source>
        <dbReference type="ARBA" id="ARBA00010663"/>
    </source>
</evidence>
<dbReference type="Pfam" id="PF03402">
    <property type="entry name" value="V1R"/>
    <property type="match status" value="1"/>
</dbReference>
<evidence type="ECO:0000256" key="4">
    <source>
        <dbReference type="ARBA" id="ARBA00022507"/>
    </source>
</evidence>